<reference evidence="9" key="3">
    <citation type="submission" date="2025-09" db="UniProtKB">
        <authorList>
            <consortium name="Ensembl"/>
        </authorList>
    </citation>
    <scope>IDENTIFICATION</scope>
</reference>
<evidence type="ECO:0000259" key="8">
    <source>
        <dbReference type="PROSITE" id="PS50102"/>
    </source>
</evidence>
<dbReference type="InterPro" id="IPR035979">
    <property type="entry name" value="RBD_domain_sf"/>
</dbReference>
<evidence type="ECO:0000256" key="4">
    <source>
        <dbReference type="ARBA" id="ARBA00023187"/>
    </source>
</evidence>
<dbReference type="Pfam" id="PF00076">
    <property type="entry name" value="RRM_1"/>
    <property type="match status" value="2"/>
</dbReference>
<proteinExistence type="predicted"/>
<keyword evidence="2" id="KW-0507">mRNA processing</keyword>
<dbReference type="InterPro" id="IPR034217">
    <property type="entry name" value="SART3_RRM1"/>
</dbReference>
<evidence type="ECO:0000256" key="2">
    <source>
        <dbReference type="ARBA" id="ARBA00022664"/>
    </source>
</evidence>
<name>A0A4W6GCE2_LATCA</name>
<dbReference type="GO" id="GO:0006397">
    <property type="term" value="P:mRNA processing"/>
    <property type="evidence" value="ECO:0007669"/>
    <property type="project" value="UniProtKB-KW"/>
</dbReference>
<protein>
    <submittedName>
        <fullName evidence="9">Spliceosome associated factor 3, U4/U6 recycling protein</fullName>
    </submittedName>
</protein>
<sequence length="793" mass="91143">KPQILRIKMLELRILSINAFDYNCHVDLIKLLKQEGELFRLRKARQKMSELFPLTEEIWLDWLKDEIRLTEEEPNREKVYDLFERAVKDYICPDIWLEYAQYSIGGMGSPGGIDKVRSIFERAVTAVGLHMTKGQTVWEAYREFENAILSTLVAEPPKLAEYQAYIDFELKEGDPARIQITFERTLAENCLVPDMWAKYTTYLDRQLKVRDLVLSTHERAVRNCPWTMGLWKSYLLALERHGADHQVVSDVFEKALNAGFIQATDYVEIWQAYLDYLRRRVDFKSSKELEELRGAFSRSLDYMKQDVEERFGESGDPSCIIMQIWARIEALHCKNMQKARELWDSIMTKGNAKYANMWLEYYNLERSYGDSVHCRKALHRAVQCTSDYPEHVCEVLLTFERVEGSLEDWDVAVQKTETRLNRINEQRAKVAEKEANLARQEEERAEQRRKAKSDKKAQKKVQKGTRFGEKRKAEQDDYQDEWNDDSEQAPKRNAPPGYKPAPPGTKKDQAAAAAAQRHNDDKPELRNDNSSVFISNLAYTLEEPETKLRTLFETCGPIKQIRPVFSNRGSFKGYCYVQFESPVSVAEALKLDRREVEGRPMFVSPCVDKNKNPDFKVFKYNTSMEKHKIFISGLPFSCTKEQLEEICKIHGTIKEVRLVTYRSGKPKGLAYVEFGDETQASQAVLKMDGMEVGDNKISVAISNPPRRNLMDKPGSSRTTTDMMPRQVFGSRGRGRTQLSLLPRSLHRQSGAVSKVENGTAAEQVPAAASVSVNAPSETKPLSNSDFAKMLLNK</sequence>
<dbReference type="FunFam" id="1.25.40.10:FF:000081">
    <property type="entry name" value="squamous cell carcinoma antigen recognized by T-cells 3"/>
    <property type="match status" value="1"/>
</dbReference>
<reference evidence="10" key="1">
    <citation type="submission" date="2015-09" db="EMBL/GenBank/DDBJ databases">
        <authorList>
            <person name="Sai Rama Sridatta P."/>
        </authorList>
    </citation>
    <scope>NUCLEOTIDE SEQUENCE [LARGE SCALE GENOMIC DNA]</scope>
</reference>
<evidence type="ECO:0000256" key="7">
    <source>
        <dbReference type="SAM" id="MobiDB-lite"/>
    </source>
</evidence>
<dbReference type="FunFam" id="3.30.70.330:FF:000229">
    <property type="entry name" value="Squamous cell carcinoma antigen recognized by T-cells 3"/>
    <property type="match status" value="1"/>
</dbReference>
<dbReference type="InterPro" id="IPR012677">
    <property type="entry name" value="Nucleotide-bd_a/b_plait_sf"/>
</dbReference>
<accession>A0A4W6GCE2</accession>
<dbReference type="InterPro" id="IPR034218">
    <property type="entry name" value="SART3_RRM2"/>
</dbReference>
<evidence type="ECO:0000313" key="10">
    <source>
        <dbReference type="Proteomes" id="UP000314980"/>
    </source>
</evidence>
<dbReference type="CDD" id="cd12391">
    <property type="entry name" value="RRM1_SART3"/>
    <property type="match status" value="1"/>
</dbReference>
<keyword evidence="3" id="KW-0677">Repeat</keyword>
<dbReference type="PROSITE" id="PS50102">
    <property type="entry name" value="RRM"/>
    <property type="match status" value="2"/>
</dbReference>
<keyword evidence="10" id="KW-1185">Reference proteome</keyword>
<gene>
    <name evidence="9" type="primary">SART3</name>
</gene>
<dbReference type="SUPFAM" id="SSF54928">
    <property type="entry name" value="RNA-binding domain, RBD"/>
    <property type="match status" value="2"/>
</dbReference>
<dbReference type="GO" id="GO:0003723">
    <property type="term" value="F:RNA binding"/>
    <property type="evidence" value="ECO:0007669"/>
    <property type="project" value="UniProtKB-UniRule"/>
</dbReference>
<feature type="region of interest" description="Disordered" evidence="7">
    <location>
        <begin position="765"/>
        <end position="793"/>
    </location>
</feature>
<evidence type="ECO:0000256" key="1">
    <source>
        <dbReference type="ARBA" id="ARBA00004123"/>
    </source>
</evidence>
<feature type="compositionally biased region" description="Basic and acidic residues" evidence="7">
    <location>
        <begin position="431"/>
        <end position="448"/>
    </location>
</feature>
<dbReference type="CDD" id="cd12392">
    <property type="entry name" value="RRM2_SART3"/>
    <property type="match status" value="1"/>
</dbReference>
<dbReference type="SMART" id="SM00386">
    <property type="entry name" value="HAT"/>
    <property type="match status" value="7"/>
</dbReference>
<dbReference type="InterPro" id="IPR011990">
    <property type="entry name" value="TPR-like_helical_dom_sf"/>
</dbReference>
<evidence type="ECO:0000256" key="6">
    <source>
        <dbReference type="PROSITE-ProRule" id="PRU00176"/>
    </source>
</evidence>
<dbReference type="PANTHER" id="PTHR17204">
    <property type="entry name" value="PRE-MRNA PROCESSING PROTEIN PRP39-RELATED"/>
    <property type="match status" value="1"/>
</dbReference>
<dbReference type="SMART" id="SM00360">
    <property type="entry name" value="RRM"/>
    <property type="match status" value="2"/>
</dbReference>
<keyword evidence="6" id="KW-0694">RNA-binding</keyword>
<feature type="compositionally biased region" description="Basic residues" evidence="7">
    <location>
        <begin position="449"/>
        <end position="463"/>
    </location>
</feature>
<dbReference type="SUPFAM" id="SSF48452">
    <property type="entry name" value="TPR-like"/>
    <property type="match status" value="1"/>
</dbReference>
<keyword evidence="4" id="KW-0508">mRNA splicing</keyword>
<dbReference type="GO" id="GO:0005634">
    <property type="term" value="C:nucleus"/>
    <property type="evidence" value="ECO:0007669"/>
    <property type="project" value="UniProtKB-SubCell"/>
</dbReference>
<dbReference type="Pfam" id="PF23241">
    <property type="entry name" value="HAT_PRP39_C"/>
    <property type="match status" value="1"/>
</dbReference>
<dbReference type="AlphaFoldDB" id="A0A4W6GCE2"/>
<comment type="subcellular location">
    <subcellularLocation>
        <location evidence="1">Nucleus</location>
    </subcellularLocation>
</comment>
<dbReference type="Pfam" id="PF16605">
    <property type="entry name" value="LSM_int_assoc"/>
    <property type="match status" value="1"/>
</dbReference>
<dbReference type="Gene3D" id="3.30.70.330">
    <property type="match status" value="2"/>
</dbReference>
<dbReference type="Proteomes" id="UP000314980">
    <property type="component" value="Unassembled WGS sequence"/>
</dbReference>
<feature type="region of interest" description="Disordered" evidence="7">
    <location>
        <begin position="705"/>
        <end position="735"/>
    </location>
</feature>
<dbReference type="InterPro" id="IPR003107">
    <property type="entry name" value="HAT"/>
</dbReference>
<dbReference type="Gene3D" id="1.25.40.10">
    <property type="entry name" value="Tetratricopeptide repeat domain"/>
    <property type="match status" value="2"/>
</dbReference>
<feature type="compositionally biased region" description="Basic and acidic residues" evidence="7">
    <location>
        <begin position="517"/>
        <end position="527"/>
    </location>
</feature>
<feature type="region of interest" description="Disordered" evidence="7">
    <location>
        <begin position="431"/>
        <end position="528"/>
    </location>
</feature>
<keyword evidence="5" id="KW-0539">Nucleus</keyword>
<dbReference type="FunFam" id="3.30.70.330:FF:000271">
    <property type="entry name" value="squamous cell carcinoma antigen recognized by T-cells 3"/>
    <property type="match status" value="1"/>
</dbReference>
<feature type="domain" description="RRM" evidence="8">
    <location>
        <begin position="530"/>
        <end position="608"/>
    </location>
</feature>
<dbReference type="Pfam" id="PF23240">
    <property type="entry name" value="HAT_PRP39_N"/>
    <property type="match status" value="2"/>
</dbReference>
<dbReference type="InterPro" id="IPR000504">
    <property type="entry name" value="RRM_dom"/>
</dbReference>
<feature type="compositionally biased region" description="Low complexity" evidence="7">
    <location>
        <begin position="765"/>
        <end position="776"/>
    </location>
</feature>
<evidence type="ECO:0000256" key="5">
    <source>
        <dbReference type="ARBA" id="ARBA00023242"/>
    </source>
</evidence>
<feature type="domain" description="RRM" evidence="8">
    <location>
        <begin position="627"/>
        <end position="704"/>
    </location>
</feature>
<dbReference type="GeneTree" id="ENSGT00900000141107"/>
<evidence type="ECO:0000313" key="9">
    <source>
        <dbReference type="Ensembl" id="ENSLCAP00010060712.1"/>
    </source>
</evidence>
<dbReference type="GO" id="GO:0008380">
    <property type="term" value="P:RNA splicing"/>
    <property type="evidence" value="ECO:0007669"/>
    <property type="project" value="UniProtKB-KW"/>
</dbReference>
<feature type="compositionally biased region" description="Acidic residues" evidence="7">
    <location>
        <begin position="476"/>
        <end position="487"/>
    </location>
</feature>
<organism evidence="9 10">
    <name type="scientific">Lates calcarifer</name>
    <name type="common">Barramundi</name>
    <name type="synonym">Holocentrus calcarifer</name>
    <dbReference type="NCBI Taxonomy" id="8187"/>
    <lineage>
        <taxon>Eukaryota</taxon>
        <taxon>Metazoa</taxon>
        <taxon>Chordata</taxon>
        <taxon>Craniata</taxon>
        <taxon>Vertebrata</taxon>
        <taxon>Euteleostomi</taxon>
        <taxon>Actinopterygii</taxon>
        <taxon>Neopterygii</taxon>
        <taxon>Teleostei</taxon>
        <taxon>Neoteleostei</taxon>
        <taxon>Acanthomorphata</taxon>
        <taxon>Carangaria</taxon>
        <taxon>Carangaria incertae sedis</taxon>
        <taxon>Centropomidae</taxon>
        <taxon>Lates</taxon>
    </lineage>
</organism>
<evidence type="ECO:0000256" key="3">
    <source>
        <dbReference type="ARBA" id="ARBA00022737"/>
    </source>
</evidence>
<dbReference type="InterPro" id="IPR059164">
    <property type="entry name" value="HAT_PRP39_C"/>
</dbReference>
<dbReference type="Ensembl" id="ENSLCAT00010062360.1">
    <property type="protein sequence ID" value="ENSLCAP00010060712.1"/>
    <property type="gene ID" value="ENSLCAG00010028240.1"/>
</dbReference>
<dbReference type="PANTHER" id="PTHR17204:SF25">
    <property type="entry name" value="RRM DOMAIN-CONTAINING PROTEIN"/>
    <property type="match status" value="1"/>
</dbReference>
<feature type="compositionally biased region" description="Basic and acidic residues" evidence="7">
    <location>
        <begin position="466"/>
        <end position="475"/>
    </location>
</feature>
<reference evidence="9" key="2">
    <citation type="submission" date="2025-08" db="UniProtKB">
        <authorList>
            <consortium name="Ensembl"/>
        </authorList>
    </citation>
    <scope>IDENTIFICATION</scope>
</reference>